<dbReference type="Pfam" id="PF00364">
    <property type="entry name" value="Biotin_lipoyl"/>
    <property type="match status" value="1"/>
</dbReference>
<sequence length="149" mass="15349">MRVTARGRIPRIVGKSFLIAALAAAPSLASASLTQASASTSAPQGQTRESRPTPSPSAKSHTTKVVMPNLGQSVTEAIVTRWLAKVGESVQAGQPLLEVSTDKVDAVIDSPASGKLTKIVVKEDRTAKVGATIALISSGSSASRTRSTR</sequence>
<protein>
    <recommendedName>
        <fullName evidence="7">Lipoyl-binding domain-containing protein</fullName>
    </recommendedName>
</protein>
<dbReference type="InterPro" id="IPR011053">
    <property type="entry name" value="Single_hybrid_motif"/>
</dbReference>
<dbReference type="AlphaFoldDB" id="A0A919D4T4"/>
<reference evidence="8" key="1">
    <citation type="journal article" date="2014" name="Int. J. Syst. Evol. Microbiol.">
        <title>Complete genome sequence of Corynebacterium casei LMG S-19264T (=DSM 44701T), isolated from a smear-ripened cheese.</title>
        <authorList>
            <consortium name="US DOE Joint Genome Institute (JGI-PGF)"/>
            <person name="Walter F."/>
            <person name="Albersmeier A."/>
            <person name="Kalinowski J."/>
            <person name="Ruckert C."/>
        </authorList>
    </citation>
    <scope>NUCLEOTIDE SEQUENCE</scope>
    <source>
        <strain evidence="8">JCM 4714</strain>
    </source>
</reference>
<dbReference type="PROSITE" id="PS50968">
    <property type="entry name" value="BIOTINYL_LIPOYL"/>
    <property type="match status" value="1"/>
</dbReference>
<dbReference type="InterPro" id="IPR050743">
    <property type="entry name" value="2-oxoacid_DH_E2_comp"/>
</dbReference>
<organism evidence="8 9">
    <name type="scientific">Streptomyces alanosinicus</name>
    <dbReference type="NCBI Taxonomy" id="68171"/>
    <lineage>
        <taxon>Bacteria</taxon>
        <taxon>Bacillati</taxon>
        <taxon>Actinomycetota</taxon>
        <taxon>Actinomycetes</taxon>
        <taxon>Kitasatosporales</taxon>
        <taxon>Streptomycetaceae</taxon>
        <taxon>Streptomyces</taxon>
    </lineage>
</organism>
<feature type="chain" id="PRO_5039592654" description="Lipoyl-binding domain-containing protein" evidence="6">
    <location>
        <begin position="32"/>
        <end position="149"/>
    </location>
</feature>
<feature type="signal peptide" evidence="6">
    <location>
        <begin position="1"/>
        <end position="31"/>
    </location>
</feature>
<dbReference type="PROSITE" id="PS00189">
    <property type="entry name" value="LIPOYL"/>
    <property type="match status" value="1"/>
</dbReference>
<dbReference type="InterPro" id="IPR003016">
    <property type="entry name" value="2-oxoA_DH_lipoyl-BS"/>
</dbReference>
<keyword evidence="6" id="KW-0732">Signal</keyword>
<evidence type="ECO:0000313" key="9">
    <source>
        <dbReference type="Proteomes" id="UP000655443"/>
    </source>
</evidence>
<dbReference type="PANTHER" id="PTHR43178">
    <property type="entry name" value="DIHYDROLIPOAMIDE ACETYLTRANSFERASE COMPONENT OF PYRUVATE DEHYDROGENASE COMPLEX"/>
    <property type="match status" value="1"/>
</dbReference>
<dbReference type="Gene3D" id="2.40.50.100">
    <property type="match status" value="1"/>
</dbReference>
<evidence type="ECO:0000256" key="5">
    <source>
        <dbReference type="SAM" id="MobiDB-lite"/>
    </source>
</evidence>
<evidence type="ECO:0000256" key="4">
    <source>
        <dbReference type="ARBA" id="ARBA00023315"/>
    </source>
</evidence>
<gene>
    <name evidence="8" type="ORF">GCM10010339_57290</name>
</gene>
<feature type="domain" description="Lipoyl-binding" evidence="7">
    <location>
        <begin position="62"/>
        <end position="137"/>
    </location>
</feature>
<dbReference type="EMBL" id="BMVG01000017">
    <property type="protein sequence ID" value="GHE08494.1"/>
    <property type="molecule type" value="Genomic_DNA"/>
</dbReference>
<keyword evidence="4" id="KW-0012">Acyltransferase</keyword>
<reference evidence="8" key="2">
    <citation type="submission" date="2020-09" db="EMBL/GenBank/DDBJ databases">
        <authorList>
            <person name="Sun Q."/>
            <person name="Ohkuma M."/>
        </authorList>
    </citation>
    <scope>NUCLEOTIDE SEQUENCE</scope>
    <source>
        <strain evidence="8">JCM 4714</strain>
    </source>
</reference>
<proteinExistence type="predicted"/>
<comment type="cofactor">
    <cofactor evidence="1">
        <name>(R)-lipoate</name>
        <dbReference type="ChEBI" id="CHEBI:83088"/>
    </cofactor>
</comment>
<dbReference type="PANTHER" id="PTHR43178:SF5">
    <property type="entry name" value="LIPOAMIDE ACYLTRANSFERASE COMPONENT OF BRANCHED-CHAIN ALPHA-KETO ACID DEHYDROGENASE COMPLEX, MITOCHONDRIAL"/>
    <property type="match status" value="1"/>
</dbReference>
<accession>A0A919D4T4</accession>
<keyword evidence="2" id="KW-0808">Transferase</keyword>
<dbReference type="InterPro" id="IPR000089">
    <property type="entry name" value="Biotin_lipoyl"/>
</dbReference>
<dbReference type="SUPFAM" id="SSF51230">
    <property type="entry name" value="Single hybrid motif"/>
    <property type="match status" value="1"/>
</dbReference>
<evidence type="ECO:0000256" key="6">
    <source>
        <dbReference type="SAM" id="SignalP"/>
    </source>
</evidence>
<feature type="region of interest" description="Disordered" evidence="5">
    <location>
        <begin position="36"/>
        <end position="64"/>
    </location>
</feature>
<dbReference type="Proteomes" id="UP000655443">
    <property type="component" value="Unassembled WGS sequence"/>
</dbReference>
<dbReference type="RefSeq" id="WP_189956528.1">
    <property type="nucleotide sequence ID" value="NZ_BMVG01000017.1"/>
</dbReference>
<keyword evidence="9" id="KW-1185">Reference proteome</keyword>
<dbReference type="CDD" id="cd06849">
    <property type="entry name" value="lipoyl_domain"/>
    <property type="match status" value="1"/>
</dbReference>
<dbReference type="GO" id="GO:0031405">
    <property type="term" value="F:lipoic acid binding"/>
    <property type="evidence" value="ECO:0007669"/>
    <property type="project" value="TreeGrafter"/>
</dbReference>
<evidence type="ECO:0000313" key="8">
    <source>
        <dbReference type="EMBL" id="GHE08494.1"/>
    </source>
</evidence>
<comment type="caution">
    <text evidence="8">The sequence shown here is derived from an EMBL/GenBank/DDBJ whole genome shotgun (WGS) entry which is preliminary data.</text>
</comment>
<keyword evidence="3" id="KW-0450">Lipoyl</keyword>
<dbReference type="GO" id="GO:0005737">
    <property type="term" value="C:cytoplasm"/>
    <property type="evidence" value="ECO:0007669"/>
    <property type="project" value="TreeGrafter"/>
</dbReference>
<evidence type="ECO:0000256" key="1">
    <source>
        <dbReference type="ARBA" id="ARBA00001938"/>
    </source>
</evidence>
<evidence type="ECO:0000256" key="2">
    <source>
        <dbReference type="ARBA" id="ARBA00022679"/>
    </source>
</evidence>
<evidence type="ECO:0000256" key="3">
    <source>
        <dbReference type="ARBA" id="ARBA00022823"/>
    </source>
</evidence>
<dbReference type="GO" id="GO:0016407">
    <property type="term" value="F:acetyltransferase activity"/>
    <property type="evidence" value="ECO:0007669"/>
    <property type="project" value="TreeGrafter"/>
</dbReference>
<evidence type="ECO:0000259" key="7">
    <source>
        <dbReference type="PROSITE" id="PS50968"/>
    </source>
</evidence>
<name>A0A919D4T4_9ACTN</name>